<name>A0ABN8IX03_9NEOP</name>
<proteinExistence type="predicted"/>
<keyword evidence="2" id="KW-1185">Reference proteome</keyword>
<evidence type="ECO:0000313" key="1">
    <source>
        <dbReference type="EMBL" id="CAH2068848.1"/>
    </source>
</evidence>
<feature type="non-terminal residue" evidence="1">
    <location>
        <position position="152"/>
    </location>
</feature>
<gene>
    <name evidence="1" type="ORF">IPOD504_LOCUS14579</name>
</gene>
<dbReference type="Proteomes" id="UP000837857">
    <property type="component" value="Chromosome 5"/>
</dbReference>
<accession>A0ABN8IX03</accession>
<sequence>MGFHLRWASFSAVGPGFDSHIEQVLCEPEIIVPDLGWFPRRFEASTATEVQTLFGYEQFQFGAFRNDLYSVSRNVQNFRLTRNGLRVLADGNGERRQWSVSKAIVIQSRHCGLCAVLVPAAVIRHGGGIALCSRYGLCDGWEEKADVAGRFN</sequence>
<reference evidence="1" key="1">
    <citation type="submission" date="2022-03" db="EMBL/GenBank/DDBJ databases">
        <authorList>
            <person name="Martin H S."/>
        </authorList>
    </citation>
    <scope>NUCLEOTIDE SEQUENCE</scope>
</reference>
<evidence type="ECO:0000313" key="2">
    <source>
        <dbReference type="Proteomes" id="UP000837857"/>
    </source>
</evidence>
<protein>
    <submittedName>
        <fullName evidence="1">Uncharacterized protein</fullName>
    </submittedName>
</protein>
<organism evidence="1 2">
    <name type="scientific">Iphiclides podalirius</name>
    <name type="common">scarce swallowtail</name>
    <dbReference type="NCBI Taxonomy" id="110791"/>
    <lineage>
        <taxon>Eukaryota</taxon>
        <taxon>Metazoa</taxon>
        <taxon>Ecdysozoa</taxon>
        <taxon>Arthropoda</taxon>
        <taxon>Hexapoda</taxon>
        <taxon>Insecta</taxon>
        <taxon>Pterygota</taxon>
        <taxon>Neoptera</taxon>
        <taxon>Endopterygota</taxon>
        <taxon>Lepidoptera</taxon>
        <taxon>Glossata</taxon>
        <taxon>Ditrysia</taxon>
        <taxon>Papilionoidea</taxon>
        <taxon>Papilionidae</taxon>
        <taxon>Papilioninae</taxon>
        <taxon>Iphiclides</taxon>
    </lineage>
</organism>
<dbReference type="EMBL" id="OW152817">
    <property type="protein sequence ID" value="CAH2068848.1"/>
    <property type="molecule type" value="Genomic_DNA"/>
</dbReference>